<sequence>MLTEQPLTDDTSYGDRRQRERSARPTTQVRTLDAMFTRAARRGPARLAVHEELGHLTYGRAETLATQWASALVRSGVQLGDPVIVHCDDHRQSLVAQLAILKAGGVCVPVSREIERPGPERIAAVSGAQAVLCSASTKAAWNSCGRLSLALDDAGTWKKVSALRPDPALPRSAPTDAAYLLISRENGEETSGQLVDHRAWQFALAARIRQAGTAERTVAVCQPPTGALTLSAMWWACASGGTLVPRALAPGGMDTAVFSPDEYARVLETAATASRPAGLRAIVLVGGPFPPDLVERHFTTLPTTRLLAEFAPAGGVMPWTAQELSPPSRSGLPDAGVGSPVPHVHVHIVDPEGHPVPPGRTGEICATGPALPFDSIGIRALDRESLPGGGTLLRSGHLGRWRTDGRVEITA</sequence>
<feature type="compositionally biased region" description="Basic and acidic residues" evidence="1">
    <location>
        <begin position="13"/>
        <end position="23"/>
    </location>
</feature>
<dbReference type="Gene3D" id="3.40.50.12780">
    <property type="entry name" value="N-terminal domain of ligase-like"/>
    <property type="match status" value="1"/>
</dbReference>
<name>A0ABV8Z3E5_9ACTN</name>
<feature type="domain" description="AMP-dependent synthetase/ligase" evidence="2">
    <location>
        <begin position="253"/>
        <end position="370"/>
    </location>
</feature>
<protein>
    <submittedName>
        <fullName evidence="3">AMP-binding protein</fullName>
    </submittedName>
</protein>
<evidence type="ECO:0000313" key="3">
    <source>
        <dbReference type="EMBL" id="MFC4472009.1"/>
    </source>
</evidence>
<organism evidence="3 4">
    <name type="scientific">Streptomyces xiangluensis</name>
    <dbReference type="NCBI Taxonomy" id="2665720"/>
    <lineage>
        <taxon>Bacteria</taxon>
        <taxon>Bacillati</taxon>
        <taxon>Actinomycetota</taxon>
        <taxon>Actinomycetes</taxon>
        <taxon>Kitasatosporales</taxon>
        <taxon>Streptomycetaceae</taxon>
        <taxon>Streptomyces</taxon>
    </lineage>
</organism>
<dbReference type="PANTHER" id="PTHR43767">
    <property type="entry name" value="LONG-CHAIN-FATTY-ACID--COA LIGASE"/>
    <property type="match status" value="1"/>
</dbReference>
<evidence type="ECO:0000259" key="2">
    <source>
        <dbReference type="Pfam" id="PF00501"/>
    </source>
</evidence>
<dbReference type="InterPro" id="IPR042099">
    <property type="entry name" value="ANL_N_sf"/>
</dbReference>
<reference evidence="4" key="1">
    <citation type="journal article" date="2019" name="Int. J. Syst. Evol. Microbiol.">
        <title>The Global Catalogue of Microorganisms (GCM) 10K type strain sequencing project: providing services to taxonomists for standard genome sequencing and annotation.</title>
        <authorList>
            <consortium name="The Broad Institute Genomics Platform"/>
            <consortium name="The Broad Institute Genome Sequencing Center for Infectious Disease"/>
            <person name="Wu L."/>
            <person name="Ma J."/>
        </authorList>
    </citation>
    <scope>NUCLEOTIDE SEQUENCE [LARGE SCALE GENOMIC DNA]</scope>
    <source>
        <strain evidence="4">DT43</strain>
    </source>
</reference>
<dbReference type="Pfam" id="PF00501">
    <property type="entry name" value="AMP-binding"/>
    <property type="match status" value="2"/>
</dbReference>
<feature type="domain" description="AMP-dependent synthetase/ligase" evidence="2">
    <location>
        <begin position="36"/>
        <end position="155"/>
    </location>
</feature>
<dbReference type="InterPro" id="IPR050237">
    <property type="entry name" value="ATP-dep_AMP-bd_enzyme"/>
</dbReference>
<dbReference type="SUPFAM" id="SSF56801">
    <property type="entry name" value="Acetyl-CoA synthetase-like"/>
    <property type="match status" value="1"/>
</dbReference>
<feature type="compositionally biased region" description="Polar residues" evidence="1">
    <location>
        <begin position="1"/>
        <end position="11"/>
    </location>
</feature>
<dbReference type="Proteomes" id="UP001596012">
    <property type="component" value="Unassembled WGS sequence"/>
</dbReference>
<proteinExistence type="predicted"/>
<evidence type="ECO:0000256" key="1">
    <source>
        <dbReference type="SAM" id="MobiDB-lite"/>
    </source>
</evidence>
<gene>
    <name evidence="3" type="ORF">ACFPH6_47300</name>
</gene>
<comment type="caution">
    <text evidence="3">The sequence shown here is derived from an EMBL/GenBank/DDBJ whole genome shotgun (WGS) entry which is preliminary data.</text>
</comment>
<keyword evidence="4" id="KW-1185">Reference proteome</keyword>
<feature type="region of interest" description="Disordered" evidence="1">
    <location>
        <begin position="1"/>
        <end position="28"/>
    </location>
</feature>
<dbReference type="PANTHER" id="PTHR43767:SF1">
    <property type="entry name" value="NONRIBOSOMAL PEPTIDE SYNTHASE PES1 (EUROFUNG)-RELATED"/>
    <property type="match status" value="1"/>
</dbReference>
<evidence type="ECO:0000313" key="4">
    <source>
        <dbReference type="Proteomes" id="UP001596012"/>
    </source>
</evidence>
<dbReference type="EMBL" id="JBHSFG010000107">
    <property type="protein sequence ID" value="MFC4472009.1"/>
    <property type="molecule type" value="Genomic_DNA"/>
</dbReference>
<dbReference type="RefSeq" id="WP_386355061.1">
    <property type="nucleotide sequence ID" value="NZ_JBHSFG010000107.1"/>
</dbReference>
<dbReference type="InterPro" id="IPR000873">
    <property type="entry name" value="AMP-dep_synth/lig_dom"/>
</dbReference>
<accession>A0ABV8Z3E5</accession>